<feature type="transmembrane region" description="Helical" evidence="1">
    <location>
        <begin position="104"/>
        <end position="129"/>
    </location>
</feature>
<dbReference type="PATRIC" id="fig|523850.10.peg.571"/>
<accession>B6YUM3</accession>
<sequence>MRSSELKFWLLVVLVFALTHPGSIAFANWDAPYGFYKDLSVWLSSAAGGLLLVLTYGVHEWKNGKLSSPNLLLAAILVVSTAIIGYRAELALGEKMDYGSENMVFFVIGGVLGFTLSIMLLPLSLPYALTGELYYSYDRPLLVAWLLTVALAVFLGVSYVKIRKAERPHGTG</sequence>
<dbReference type="EMBL" id="CP000855">
    <property type="protein sequence ID" value="ACJ16059.1"/>
    <property type="molecule type" value="Genomic_DNA"/>
</dbReference>
<evidence type="ECO:0000256" key="1">
    <source>
        <dbReference type="SAM" id="Phobius"/>
    </source>
</evidence>
<organism evidence="2 3">
    <name type="scientific">Thermococcus onnurineus (strain NA1)</name>
    <dbReference type="NCBI Taxonomy" id="523850"/>
    <lineage>
        <taxon>Archaea</taxon>
        <taxon>Methanobacteriati</taxon>
        <taxon>Methanobacteriota</taxon>
        <taxon>Thermococci</taxon>
        <taxon>Thermococcales</taxon>
        <taxon>Thermococcaceae</taxon>
        <taxon>Thermococcus</taxon>
    </lineage>
</organism>
<keyword evidence="1" id="KW-0472">Membrane</keyword>
<feature type="transmembrane region" description="Helical" evidence="1">
    <location>
        <begin position="141"/>
        <end position="160"/>
    </location>
</feature>
<protein>
    <submittedName>
        <fullName evidence="2">Hypothetical membrane protein</fullName>
    </submittedName>
</protein>
<dbReference type="STRING" id="523850.TON_0572"/>
<dbReference type="AlphaFoldDB" id="B6YUM3"/>
<dbReference type="GeneID" id="7016870"/>
<keyword evidence="1" id="KW-0812">Transmembrane</keyword>
<dbReference type="eggNOG" id="arCOG10087">
    <property type="taxonomic scope" value="Archaea"/>
</dbReference>
<dbReference type="KEGG" id="ton:TON_0572"/>
<keyword evidence="3" id="KW-1185">Reference proteome</keyword>
<dbReference type="HOGENOM" id="CLU_1674074_0_0_2"/>
<name>B6YUM3_THEON</name>
<keyword evidence="1" id="KW-1133">Transmembrane helix</keyword>
<proteinExistence type="predicted"/>
<dbReference type="RefSeq" id="WP_012571531.1">
    <property type="nucleotide sequence ID" value="NC_011529.1"/>
</dbReference>
<evidence type="ECO:0000313" key="3">
    <source>
        <dbReference type="Proteomes" id="UP000002727"/>
    </source>
</evidence>
<gene>
    <name evidence="2" type="ordered locus">TON_0572</name>
</gene>
<feature type="transmembrane region" description="Helical" evidence="1">
    <location>
        <begin position="6"/>
        <end position="27"/>
    </location>
</feature>
<evidence type="ECO:0000313" key="2">
    <source>
        <dbReference type="EMBL" id="ACJ16059.1"/>
    </source>
</evidence>
<dbReference type="OrthoDB" id="96563at2157"/>
<reference evidence="2 3" key="1">
    <citation type="journal article" date="2008" name="J. Bacteriol.">
        <title>The complete genome sequence of Thermococcus onnurineus NA1 reveals a mixed heterotrophic and carboxydotrophic metabolism.</title>
        <authorList>
            <person name="Lee H.S."/>
            <person name="Kang S.G."/>
            <person name="Bae S.S."/>
            <person name="Lim J.K."/>
            <person name="Cho Y."/>
            <person name="Kim Y.J."/>
            <person name="Jeon J.H."/>
            <person name="Cha S.S."/>
            <person name="Kwon K.K."/>
            <person name="Kim H.T."/>
            <person name="Park C.J."/>
            <person name="Lee H.W."/>
            <person name="Kim S.I."/>
            <person name="Chun J."/>
            <person name="Colwell R.R."/>
            <person name="Kim S.J."/>
            <person name="Lee J.H."/>
        </authorList>
    </citation>
    <scope>NUCLEOTIDE SEQUENCE [LARGE SCALE GENOMIC DNA]</scope>
    <source>
        <strain evidence="2 3">NA1</strain>
    </source>
</reference>
<dbReference type="Proteomes" id="UP000002727">
    <property type="component" value="Chromosome"/>
</dbReference>
<feature type="transmembrane region" description="Helical" evidence="1">
    <location>
        <begin position="39"/>
        <end position="59"/>
    </location>
</feature>